<dbReference type="PANTHER" id="PTHR35801:SF1">
    <property type="entry name" value="PHOSPHOSERINE PHOSPHATASE RSBX"/>
    <property type="match status" value="1"/>
</dbReference>
<accession>A0A401QV86</accession>
<reference evidence="2 3" key="1">
    <citation type="journal article" date="2019" name="Microbiol. Resour. Announc.">
        <title>Draft Genome Sequence of the Most Traditional epsilon-Poly-l-Lysine Producer, Streptomyces albulus NBRC14147.</title>
        <authorList>
            <person name="Yamanaka K."/>
            <person name="Hamano Y."/>
        </authorList>
    </citation>
    <scope>NUCLEOTIDE SEQUENCE [LARGE SCALE GENOMIC DNA]</scope>
    <source>
        <strain evidence="2 3">NBRC 14147</strain>
    </source>
</reference>
<dbReference type="Pfam" id="PF13581">
    <property type="entry name" value="HATPase_c_2"/>
    <property type="match status" value="1"/>
</dbReference>
<evidence type="ECO:0000313" key="2">
    <source>
        <dbReference type="EMBL" id="GCB89315.1"/>
    </source>
</evidence>
<dbReference type="EMBL" id="BHXC01000006">
    <property type="protein sequence ID" value="GCB89315.1"/>
    <property type="molecule type" value="Genomic_DNA"/>
</dbReference>
<evidence type="ECO:0000259" key="1">
    <source>
        <dbReference type="SMART" id="SM00331"/>
    </source>
</evidence>
<name>A0A401QV86_STRNR</name>
<dbReference type="SUPFAM" id="SSF55874">
    <property type="entry name" value="ATPase domain of HSP90 chaperone/DNA topoisomerase II/histidine kinase"/>
    <property type="match status" value="1"/>
</dbReference>
<proteinExistence type="predicted"/>
<dbReference type="AlphaFoldDB" id="A0A401QV86"/>
<dbReference type="Proteomes" id="UP000288351">
    <property type="component" value="Unassembled WGS sequence"/>
</dbReference>
<sequence>MGGPLTSPPPFCTTHVRIDHYSAVHLAAETARALARRYRLPGSLSDQAAVVASELGSNLAKYAVNGSLFLQPMALGGGLEILATDRGPGMPELRRCLADGYTTTGSLGAGLGAVVRIAADFSIRTEAPGGTLACARLAPPDRAGAAKEAVGAVSVPAERETTNGDGCAVLDVDGRRTLLVVDGLGHGEPAAEAAQSALRAFARAPEGPLPEILHGVHRALRHTRGAAVGLLRHHPDRVEYAAVGNVRCVALTTHEVHHRLTGQPGIVGLNLPTPKVHRIPREPGLSMLLHSDGIDPRWTHSPAPFLLRLPAPLLAAALADRHRLTRDDATVVVAGPHQGLM</sequence>
<dbReference type="InterPro" id="IPR003594">
    <property type="entry name" value="HATPase_dom"/>
</dbReference>
<dbReference type="Gene3D" id="3.60.40.10">
    <property type="entry name" value="PPM-type phosphatase domain"/>
    <property type="match status" value="1"/>
</dbReference>
<dbReference type="InterPro" id="IPR039248">
    <property type="entry name" value="Ptase_RsbX"/>
</dbReference>
<dbReference type="PANTHER" id="PTHR35801">
    <property type="entry name" value="PHOSPHOSERINE PHOSPHATASE RSBX"/>
    <property type="match status" value="1"/>
</dbReference>
<protein>
    <submittedName>
        <fullName evidence="2">Anti-sigma regulatory factor</fullName>
    </submittedName>
</protein>
<gene>
    <name evidence="2" type="ORF">SALB_01989</name>
</gene>
<organism evidence="2 3">
    <name type="scientific">Streptomyces noursei</name>
    <name type="common">Streptomyces albulus</name>
    <dbReference type="NCBI Taxonomy" id="1971"/>
    <lineage>
        <taxon>Bacteria</taxon>
        <taxon>Bacillati</taxon>
        <taxon>Actinomycetota</taxon>
        <taxon>Actinomycetes</taxon>
        <taxon>Kitasatosporales</taxon>
        <taxon>Streptomycetaceae</taxon>
        <taxon>Streptomyces</taxon>
    </lineage>
</organism>
<dbReference type="InterPro" id="IPR001932">
    <property type="entry name" value="PPM-type_phosphatase-like_dom"/>
</dbReference>
<dbReference type="SUPFAM" id="SSF81606">
    <property type="entry name" value="PP2C-like"/>
    <property type="match status" value="1"/>
</dbReference>
<dbReference type="InterPro" id="IPR036890">
    <property type="entry name" value="HATPase_C_sf"/>
</dbReference>
<dbReference type="InterPro" id="IPR036457">
    <property type="entry name" value="PPM-type-like_dom_sf"/>
</dbReference>
<dbReference type="Gene3D" id="3.30.565.10">
    <property type="entry name" value="Histidine kinase-like ATPase, C-terminal domain"/>
    <property type="match status" value="1"/>
</dbReference>
<comment type="caution">
    <text evidence="2">The sequence shown here is derived from an EMBL/GenBank/DDBJ whole genome shotgun (WGS) entry which is preliminary data.</text>
</comment>
<evidence type="ECO:0000313" key="3">
    <source>
        <dbReference type="Proteomes" id="UP000288351"/>
    </source>
</evidence>
<dbReference type="Pfam" id="PF07228">
    <property type="entry name" value="SpoIIE"/>
    <property type="match status" value="1"/>
</dbReference>
<feature type="domain" description="PPM-type phosphatase" evidence="1">
    <location>
        <begin position="148"/>
        <end position="336"/>
    </location>
</feature>
<dbReference type="SMART" id="SM00331">
    <property type="entry name" value="PP2C_SIG"/>
    <property type="match status" value="1"/>
</dbReference>
<dbReference type="RefSeq" id="WP_016571341.1">
    <property type="nucleotide sequence ID" value="NZ_BHXC01000006.1"/>
</dbReference>